<accession>A0A7I7YUF7</accession>
<dbReference type="Proteomes" id="UP000467105">
    <property type="component" value="Chromosome"/>
</dbReference>
<dbReference type="InterPro" id="IPR044918">
    <property type="entry name" value="DUF3349_helical"/>
</dbReference>
<keyword evidence="2" id="KW-1185">Reference proteome</keyword>
<dbReference type="EMBL" id="AP022614">
    <property type="protein sequence ID" value="BBZ45349.1"/>
    <property type="molecule type" value="Genomic_DNA"/>
</dbReference>
<dbReference type="AlphaFoldDB" id="A0A7I7YUF7"/>
<sequence length="98" mass="10320">MGLRALVASIVAFFRAGYPAGAPALGYVPLLALLPRRVSDDEIPTVIGRLAAGNHPSIDSADVGVAITRVTHELPSADDIERVERRMAALGWTGDSRA</sequence>
<evidence type="ECO:0000313" key="2">
    <source>
        <dbReference type="Proteomes" id="UP000467105"/>
    </source>
</evidence>
<proteinExistence type="predicted"/>
<name>A0A7I7YUF7_9MYCO</name>
<dbReference type="Gene3D" id="1.10.150.430">
    <property type="entry name" value="DUF3349, helical bundle"/>
    <property type="match status" value="1"/>
</dbReference>
<protein>
    <submittedName>
        <fullName evidence="1">Uncharacterized protein</fullName>
    </submittedName>
</protein>
<gene>
    <name evidence="1" type="ORF">MPRM_26300</name>
</gene>
<dbReference type="InterPro" id="IPR021784">
    <property type="entry name" value="DUF3349"/>
</dbReference>
<reference evidence="1 2" key="1">
    <citation type="journal article" date="2019" name="Emerg. Microbes Infect.">
        <title>Comprehensive subspecies identification of 175 nontuberculous mycobacteria species based on 7547 genomic profiles.</title>
        <authorList>
            <person name="Matsumoto Y."/>
            <person name="Kinjo T."/>
            <person name="Motooka D."/>
            <person name="Nabeya D."/>
            <person name="Jung N."/>
            <person name="Uechi K."/>
            <person name="Horii T."/>
            <person name="Iida T."/>
            <person name="Fujita J."/>
            <person name="Nakamura S."/>
        </authorList>
    </citation>
    <scope>NUCLEOTIDE SEQUENCE [LARGE SCALE GENOMIC DNA]</scope>
    <source>
        <strain evidence="1 2">JCM 14742</strain>
    </source>
</reference>
<dbReference type="Pfam" id="PF11829">
    <property type="entry name" value="DUF3349"/>
    <property type="match status" value="1"/>
</dbReference>
<dbReference type="RefSeq" id="WP_085267786.1">
    <property type="nucleotide sequence ID" value="NZ_AP022614.1"/>
</dbReference>
<evidence type="ECO:0000313" key="1">
    <source>
        <dbReference type="EMBL" id="BBZ45349.1"/>
    </source>
</evidence>
<dbReference type="OrthoDB" id="4350726at2"/>
<organism evidence="1 2">
    <name type="scientific">Mycobacterium parmense</name>
    <dbReference type="NCBI Taxonomy" id="185642"/>
    <lineage>
        <taxon>Bacteria</taxon>
        <taxon>Bacillati</taxon>
        <taxon>Actinomycetota</taxon>
        <taxon>Actinomycetes</taxon>
        <taxon>Mycobacteriales</taxon>
        <taxon>Mycobacteriaceae</taxon>
        <taxon>Mycobacterium</taxon>
        <taxon>Mycobacterium simiae complex</taxon>
    </lineage>
</organism>